<dbReference type="InterPro" id="IPR011009">
    <property type="entry name" value="Kinase-like_dom_sf"/>
</dbReference>
<protein>
    <submittedName>
        <fullName evidence="2">Phosphotransferase family protein</fullName>
    </submittedName>
</protein>
<evidence type="ECO:0000313" key="2">
    <source>
        <dbReference type="EMBL" id="MFB9314292.1"/>
    </source>
</evidence>
<dbReference type="PANTHER" id="PTHR47829">
    <property type="entry name" value="HYDROLASE, PUTATIVE (AFU_ORTHOLOGUE AFUA_1G12880)-RELATED"/>
    <property type="match status" value="1"/>
</dbReference>
<evidence type="ECO:0000313" key="3">
    <source>
        <dbReference type="Proteomes" id="UP001589750"/>
    </source>
</evidence>
<proteinExistence type="predicted"/>
<sequence>MTGPTPDPSSSAVRDEDAFDVPAVAAYLGRGPIAGVRQFRGGASNLTYLLQYDADVTGQPDLVLRRPPAGAKARGAHDMAREHDVQAALAPVFPQVPAMVALCTDESVIGSEFYVMEKVAGAIPRQDFGFPVSPEQADNLCDRALDTLVALHGVDVDAVPALTALNRGDGYVARQVGGWTRRFADARTDDTGDWSDVLAWLDEHQPADVAQRLIHNDFRLDNLVLDPDTLGVRAVLDWEMATVGDPLMDLGGALAYWVEATDDEVFQLFRRQPTTTPGMWTRDRLVDAYLERSGLSLPDGGWRFYEVFGLFRLAVIAQQIWYRYVHRQTTNESYAVFGPAVGYLETRCRGLLSGGAS</sequence>
<feature type="domain" description="Aminoglycoside phosphotransferase" evidence="1">
    <location>
        <begin position="36"/>
        <end position="274"/>
    </location>
</feature>
<keyword evidence="3" id="KW-1185">Reference proteome</keyword>
<dbReference type="Gene3D" id="3.30.200.20">
    <property type="entry name" value="Phosphorylase Kinase, domain 1"/>
    <property type="match status" value="1"/>
</dbReference>
<dbReference type="InterPro" id="IPR002575">
    <property type="entry name" value="Aminoglycoside_PTrfase"/>
</dbReference>
<dbReference type="InterPro" id="IPR052898">
    <property type="entry name" value="ACAD10-like"/>
</dbReference>
<dbReference type="EMBL" id="JBHMDG010000017">
    <property type="protein sequence ID" value="MFB9314292.1"/>
    <property type="molecule type" value="Genomic_DNA"/>
</dbReference>
<dbReference type="Gene3D" id="3.90.1200.10">
    <property type="match status" value="1"/>
</dbReference>
<dbReference type="CDD" id="cd05154">
    <property type="entry name" value="ACAD10_11_N-like"/>
    <property type="match status" value="1"/>
</dbReference>
<organism evidence="2 3">
    <name type="scientific">Nocardioides plantarum</name>
    <dbReference type="NCBI Taxonomy" id="29299"/>
    <lineage>
        <taxon>Bacteria</taxon>
        <taxon>Bacillati</taxon>
        <taxon>Actinomycetota</taxon>
        <taxon>Actinomycetes</taxon>
        <taxon>Propionibacteriales</taxon>
        <taxon>Nocardioidaceae</taxon>
        <taxon>Nocardioides</taxon>
    </lineage>
</organism>
<dbReference type="InterPro" id="IPR041726">
    <property type="entry name" value="ACAD10_11_N"/>
</dbReference>
<dbReference type="PANTHER" id="PTHR47829:SF1">
    <property type="entry name" value="HAD FAMILY PHOSPHATASE"/>
    <property type="match status" value="1"/>
</dbReference>
<evidence type="ECO:0000259" key="1">
    <source>
        <dbReference type="Pfam" id="PF01636"/>
    </source>
</evidence>
<dbReference type="SUPFAM" id="SSF56112">
    <property type="entry name" value="Protein kinase-like (PK-like)"/>
    <property type="match status" value="1"/>
</dbReference>
<reference evidence="2 3" key="1">
    <citation type="submission" date="2024-09" db="EMBL/GenBank/DDBJ databases">
        <authorList>
            <person name="Sun Q."/>
            <person name="Mori K."/>
        </authorList>
    </citation>
    <scope>NUCLEOTIDE SEQUENCE [LARGE SCALE GENOMIC DNA]</scope>
    <source>
        <strain evidence="2 3">JCM 9626</strain>
    </source>
</reference>
<gene>
    <name evidence="2" type="ORF">ACFFRI_14650</name>
</gene>
<dbReference type="RefSeq" id="WP_140009463.1">
    <property type="nucleotide sequence ID" value="NZ_JBHMDG010000017.1"/>
</dbReference>
<name>A0ABV5KC14_9ACTN</name>
<dbReference type="Proteomes" id="UP001589750">
    <property type="component" value="Unassembled WGS sequence"/>
</dbReference>
<dbReference type="Pfam" id="PF01636">
    <property type="entry name" value="APH"/>
    <property type="match status" value="1"/>
</dbReference>
<accession>A0ABV5KC14</accession>
<comment type="caution">
    <text evidence="2">The sequence shown here is derived from an EMBL/GenBank/DDBJ whole genome shotgun (WGS) entry which is preliminary data.</text>
</comment>